<dbReference type="SUPFAM" id="SSF81342">
    <property type="entry name" value="Transmembrane di-heme cytochromes"/>
    <property type="match status" value="1"/>
</dbReference>
<dbReference type="InterPro" id="IPR051542">
    <property type="entry name" value="Hydrogenase_cytochrome"/>
</dbReference>
<keyword evidence="4 6" id="KW-1133">Transmembrane helix</keyword>
<dbReference type="GO" id="GO:0022904">
    <property type="term" value="P:respiratory electron transport chain"/>
    <property type="evidence" value="ECO:0007669"/>
    <property type="project" value="InterPro"/>
</dbReference>
<feature type="transmembrane region" description="Helical" evidence="6">
    <location>
        <begin position="216"/>
        <end position="236"/>
    </location>
</feature>
<evidence type="ECO:0000256" key="5">
    <source>
        <dbReference type="ARBA" id="ARBA00023136"/>
    </source>
</evidence>
<dbReference type="Gene3D" id="1.20.950.20">
    <property type="entry name" value="Transmembrane di-heme cytochromes, Chain C"/>
    <property type="match status" value="1"/>
</dbReference>
<evidence type="ECO:0000256" key="1">
    <source>
        <dbReference type="ARBA" id="ARBA00004651"/>
    </source>
</evidence>
<organism evidence="8 9">
    <name type="scientific">Giesbergeria anulus</name>
    <dbReference type="NCBI Taxonomy" id="180197"/>
    <lineage>
        <taxon>Bacteria</taxon>
        <taxon>Pseudomonadati</taxon>
        <taxon>Pseudomonadota</taxon>
        <taxon>Betaproteobacteria</taxon>
        <taxon>Burkholderiales</taxon>
        <taxon>Comamonadaceae</taxon>
        <taxon>Giesbergeria</taxon>
    </lineage>
</organism>
<dbReference type="PANTHER" id="PTHR30485">
    <property type="entry name" value="NI/FE-HYDROGENASE 1 B-TYPE CYTOCHROME SUBUNIT"/>
    <property type="match status" value="1"/>
</dbReference>
<dbReference type="InterPro" id="IPR016174">
    <property type="entry name" value="Di-haem_cyt_TM"/>
</dbReference>
<dbReference type="GO" id="GO:0020037">
    <property type="term" value="F:heme binding"/>
    <property type="evidence" value="ECO:0007669"/>
    <property type="project" value="TreeGrafter"/>
</dbReference>
<gene>
    <name evidence="8" type="ORF">SAMN02982919_02595</name>
</gene>
<dbReference type="InterPro" id="IPR011577">
    <property type="entry name" value="Cyt_b561_bac/Ni-Hgenase"/>
</dbReference>
<name>A0A1H9QAY8_9BURK</name>
<evidence type="ECO:0000256" key="6">
    <source>
        <dbReference type="SAM" id="Phobius"/>
    </source>
</evidence>
<feature type="transmembrane region" description="Helical" evidence="6">
    <location>
        <begin position="30"/>
        <end position="49"/>
    </location>
</feature>
<dbReference type="PANTHER" id="PTHR30485:SF2">
    <property type="entry name" value="BLL0597 PROTEIN"/>
    <property type="match status" value="1"/>
</dbReference>
<keyword evidence="2" id="KW-1003">Cell membrane</keyword>
<proteinExistence type="predicted"/>
<keyword evidence="9" id="KW-1185">Reference proteome</keyword>
<feature type="transmembrane region" description="Helical" evidence="6">
    <location>
        <begin position="61"/>
        <end position="80"/>
    </location>
</feature>
<evidence type="ECO:0000256" key="4">
    <source>
        <dbReference type="ARBA" id="ARBA00022989"/>
    </source>
</evidence>
<feature type="domain" description="Cytochrome b561 bacterial/Ni-hydrogenase" evidence="7">
    <location>
        <begin position="24"/>
        <end position="197"/>
    </location>
</feature>
<accession>A0A1H9QAY8</accession>
<dbReference type="GO" id="GO:0009055">
    <property type="term" value="F:electron transfer activity"/>
    <property type="evidence" value="ECO:0007669"/>
    <property type="project" value="InterPro"/>
</dbReference>
<dbReference type="Proteomes" id="UP000199766">
    <property type="component" value="Unassembled WGS sequence"/>
</dbReference>
<dbReference type="STRING" id="180197.SAMN02982919_02595"/>
<dbReference type="EMBL" id="FOGD01000010">
    <property type="protein sequence ID" value="SER57049.1"/>
    <property type="molecule type" value="Genomic_DNA"/>
</dbReference>
<evidence type="ECO:0000256" key="3">
    <source>
        <dbReference type="ARBA" id="ARBA00022692"/>
    </source>
</evidence>
<dbReference type="Pfam" id="PF01292">
    <property type="entry name" value="Ni_hydr_CYTB"/>
    <property type="match status" value="1"/>
</dbReference>
<evidence type="ECO:0000313" key="8">
    <source>
        <dbReference type="EMBL" id="SER57049.1"/>
    </source>
</evidence>
<evidence type="ECO:0000256" key="2">
    <source>
        <dbReference type="ARBA" id="ARBA00022475"/>
    </source>
</evidence>
<reference evidence="8 9" key="1">
    <citation type="submission" date="2016-10" db="EMBL/GenBank/DDBJ databases">
        <authorList>
            <person name="de Groot N.N."/>
        </authorList>
    </citation>
    <scope>NUCLEOTIDE SEQUENCE [LARGE SCALE GENOMIC DNA]</scope>
    <source>
        <strain evidence="8 9">ATCC 35958</strain>
    </source>
</reference>
<sequence>MGVPHFAITPCHFSMQNKHTVRIWDLPTRLFHWLLAVCTIALVISAKIGGNAMLWHFRFGYAVLALLLFRLVWGLVGGYWSRFAAFLYSPARMLRYLRGQGTPEDGVGHSPLGALSVFGLLAMLALQVGTGLFSDDEIAFAGPLTRFVSGDGVSLATSLHKDVGQYLVMTLVALHLLAIAFYSVVKKLSLVPAMITGNKTVTMPVAPSRDDTVSRLSALVIFLLCSAVVAWIVSLGT</sequence>
<keyword evidence="3 6" id="KW-0812">Transmembrane</keyword>
<evidence type="ECO:0000313" key="9">
    <source>
        <dbReference type="Proteomes" id="UP000199766"/>
    </source>
</evidence>
<feature type="transmembrane region" description="Helical" evidence="6">
    <location>
        <begin position="166"/>
        <end position="185"/>
    </location>
</feature>
<evidence type="ECO:0000259" key="7">
    <source>
        <dbReference type="Pfam" id="PF01292"/>
    </source>
</evidence>
<comment type="subcellular location">
    <subcellularLocation>
        <location evidence="1">Cell membrane</location>
        <topology evidence="1">Multi-pass membrane protein</topology>
    </subcellularLocation>
</comment>
<dbReference type="GO" id="GO:0005886">
    <property type="term" value="C:plasma membrane"/>
    <property type="evidence" value="ECO:0007669"/>
    <property type="project" value="UniProtKB-SubCell"/>
</dbReference>
<protein>
    <submittedName>
        <fullName evidence="8">Cytochrome b</fullName>
    </submittedName>
</protein>
<keyword evidence="5 6" id="KW-0472">Membrane</keyword>
<dbReference type="AlphaFoldDB" id="A0A1H9QAY8"/>